<feature type="transmembrane region" description="Helical" evidence="17">
    <location>
        <begin position="80"/>
        <end position="96"/>
    </location>
</feature>
<dbReference type="GO" id="GO:0004364">
    <property type="term" value="F:glutathione transferase activity"/>
    <property type="evidence" value="ECO:0007669"/>
    <property type="project" value="UniProtKB-EC"/>
</dbReference>
<evidence type="ECO:0000256" key="13">
    <source>
        <dbReference type="ARBA" id="ARBA00023136"/>
    </source>
</evidence>
<dbReference type="PANTHER" id="PTHR10689">
    <property type="entry name" value="MICROSOMAL GLUTATHIONE S-TRANSFERASE 1"/>
    <property type="match status" value="1"/>
</dbReference>
<dbReference type="AlphaFoldDB" id="A0A336LAI9"/>
<comment type="function">
    <text evidence="1">Conjugation of reduced glutathione to a wide number of exogenous and endogenous hydrophobic electrophiles.</text>
</comment>
<dbReference type="InterPro" id="IPR040162">
    <property type="entry name" value="MGST1-like"/>
</dbReference>
<evidence type="ECO:0000256" key="2">
    <source>
        <dbReference type="ARBA" id="ARBA00004294"/>
    </source>
</evidence>
<evidence type="ECO:0000256" key="3">
    <source>
        <dbReference type="ARBA" id="ARBA00004477"/>
    </source>
</evidence>
<keyword evidence="11" id="KW-0007">Acetylation</keyword>
<keyword evidence="13 17" id="KW-0472">Membrane</keyword>
<evidence type="ECO:0000313" key="18">
    <source>
        <dbReference type="EMBL" id="SSX14459.1"/>
    </source>
</evidence>
<evidence type="ECO:0000256" key="8">
    <source>
        <dbReference type="ARBA" id="ARBA00022787"/>
    </source>
</evidence>
<dbReference type="SUPFAM" id="SSF161084">
    <property type="entry name" value="MAPEG domain-like"/>
    <property type="match status" value="1"/>
</dbReference>
<evidence type="ECO:0000313" key="19">
    <source>
        <dbReference type="EMBL" id="SSX33865.1"/>
    </source>
</evidence>
<dbReference type="EC" id="2.5.1.18" evidence="5"/>
<protein>
    <recommendedName>
        <fullName evidence="15">Microsomal glutathione S-transferase 1</fullName>
        <ecNumber evidence="5">2.5.1.18</ecNumber>
    </recommendedName>
</protein>
<comment type="similarity">
    <text evidence="4">Belongs to the MAPEG family.</text>
</comment>
<dbReference type="VEuPathDB" id="VectorBase:CSON007049"/>
<comment type="subcellular location">
    <subcellularLocation>
        <location evidence="3">Endoplasmic reticulum membrane</location>
        <topology evidence="3">Multi-pass membrane protein</topology>
    </subcellularLocation>
    <subcellularLocation>
        <location evidence="2">Mitochondrion outer membrane</location>
    </subcellularLocation>
</comment>
<comment type="subunit">
    <text evidence="14">Homotrimer; The trimer binds only one molecule of glutathione.</text>
</comment>
<feature type="transmembrane region" description="Helical" evidence="17">
    <location>
        <begin position="102"/>
        <end position="126"/>
    </location>
</feature>
<evidence type="ECO:0000256" key="9">
    <source>
        <dbReference type="ARBA" id="ARBA00022824"/>
    </source>
</evidence>
<evidence type="ECO:0000256" key="7">
    <source>
        <dbReference type="ARBA" id="ARBA00022692"/>
    </source>
</evidence>
<keyword evidence="6" id="KW-0808">Transferase</keyword>
<keyword evidence="8" id="KW-1000">Mitochondrion outer membrane</keyword>
<feature type="transmembrane region" description="Helical" evidence="17">
    <location>
        <begin position="17"/>
        <end position="37"/>
    </location>
</feature>
<sequence>MAGENVFDLLNYSNPVFQTYCFYTGVLVLKLLSMAFLTGRLRHSKNVFANPEDAKMNPKAKVKYDDVDVERVRRAHLNDLENLVPFFIIGLLYVLTNPSQFLAITLYRVIAFSRIAHTLVYAVFVIPQPARGLAFFGALAPTIYMALQVVLAFY</sequence>
<feature type="transmembrane region" description="Helical" evidence="17">
    <location>
        <begin position="133"/>
        <end position="153"/>
    </location>
</feature>
<reference evidence="18" key="1">
    <citation type="submission" date="2018-04" db="EMBL/GenBank/DDBJ databases">
        <authorList>
            <person name="Go L.Y."/>
            <person name="Mitchell J.A."/>
        </authorList>
    </citation>
    <scope>NUCLEOTIDE SEQUENCE</scope>
    <source>
        <tissue evidence="18">Whole organism</tissue>
    </source>
</reference>
<gene>
    <name evidence="18" type="primary">CSON007049</name>
</gene>
<dbReference type="EMBL" id="UFQT01002653">
    <property type="protein sequence ID" value="SSX33865.1"/>
    <property type="molecule type" value="Genomic_DNA"/>
</dbReference>
<keyword evidence="12" id="KW-0496">Mitochondrion</keyword>
<evidence type="ECO:0000256" key="11">
    <source>
        <dbReference type="ARBA" id="ARBA00022990"/>
    </source>
</evidence>
<dbReference type="PANTHER" id="PTHR10689:SF6">
    <property type="entry name" value="MICROSOMAL GLUTATHIONE S-TRANSFERASE 1"/>
    <property type="match status" value="1"/>
</dbReference>
<evidence type="ECO:0000256" key="10">
    <source>
        <dbReference type="ARBA" id="ARBA00022989"/>
    </source>
</evidence>
<evidence type="ECO:0000256" key="17">
    <source>
        <dbReference type="SAM" id="Phobius"/>
    </source>
</evidence>
<keyword evidence="7 17" id="KW-0812">Transmembrane</keyword>
<dbReference type="InterPro" id="IPR001129">
    <property type="entry name" value="Membr-assoc_MAPEG"/>
</dbReference>
<dbReference type="Gene3D" id="1.20.120.550">
    <property type="entry name" value="Membrane associated eicosanoid/glutathione metabolism-like domain"/>
    <property type="match status" value="1"/>
</dbReference>
<evidence type="ECO:0000256" key="15">
    <source>
        <dbReference type="ARBA" id="ARBA00039397"/>
    </source>
</evidence>
<dbReference type="EMBL" id="UFQS01002653">
    <property type="protein sequence ID" value="SSX14459.1"/>
    <property type="molecule type" value="Genomic_DNA"/>
</dbReference>
<evidence type="ECO:0000256" key="14">
    <source>
        <dbReference type="ARBA" id="ARBA00038540"/>
    </source>
</evidence>
<dbReference type="Pfam" id="PF01124">
    <property type="entry name" value="MAPEG"/>
    <property type="match status" value="1"/>
</dbReference>
<evidence type="ECO:0000256" key="1">
    <source>
        <dbReference type="ARBA" id="ARBA00003701"/>
    </source>
</evidence>
<reference evidence="19" key="2">
    <citation type="submission" date="2018-07" db="EMBL/GenBank/DDBJ databases">
        <authorList>
            <person name="Quirk P.G."/>
            <person name="Krulwich T.A."/>
        </authorList>
    </citation>
    <scope>NUCLEOTIDE SEQUENCE</scope>
</reference>
<dbReference type="FunFam" id="1.20.120.550:FF:000002">
    <property type="entry name" value="Microsomal glutathione S-transferase 1"/>
    <property type="match status" value="1"/>
</dbReference>
<dbReference type="GO" id="GO:0005789">
    <property type="term" value="C:endoplasmic reticulum membrane"/>
    <property type="evidence" value="ECO:0007669"/>
    <property type="project" value="UniProtKB-SubCell"/>
</dbReference>
<evidence type="ECO:0000256" key="6">
    <source>
        <dbReference type="ARBA" id="ARBA00022679"/>
    </source>
</evidence>
<dbReference type="InterPro" id="IPR023352">
    <property type="entry name" value="MAPEG-like_dom_sf"/>
</dbReference>
<dbReference type="OMA" id="FTFWVGV"/>
<evidence type="ECO:0000256" key="5">
    <source>
        <dbReference type="ARBA" id="ARBA00012452"/>
    </source>
</evidence>
<dbReference type="GO" id="GO:0005741">
    <property type="term" value="C:mitochondrial outer membrane"/>
    <property type="evidence" value="ECO:0007669"/>
    <property type="project" value="UniProtKB-SubCell"/>
</dbReference>
<organism evidence="18">
    <name type="scientific">Culicoides sonorensis</name>
    <name type="common">Biting midge</name>
    <dbReference type="NCBI Taxonomy" id="179676"/>
    <lineage>
        <taxon>Eukaryota</taxon>
        <taxon>Metazoa</taxon>
        <taxon>Ecdysozoa</taxon>
        <taxon>Arthropoda</taxon>
        <taxon>Hexapoda</taxon>
        <taxon>Insecta</taxon>
        <taxon>Pterygota</taxon>
        <taxon>Neoptera</taxon>
        <taxon>Endopterygota</taxon>
        <taxon>Diptera</taxon>
        <taxon>Nematocera</taxon>
        <taxon>Chironomoidea</taxon>
        <taxon>Ceratopogonidae</taxon>
        <taxon>Ceratopogoninae</taxon>
        <taxon>Culicoides</taxon>
        <taxon>Monoculicoides</taxon>
    </lineage>
</organism>
<proteinExistence type="inferred from homology"/>
<accession>A0A336LAI9</accession>
<evidence type="ECO:0000256" key="12">
    <source>
        <dbReference type="ARBA" id="ARBA00023128"/>
    </source>
</evidence>
<keyword evidence="9" id="KW-0256">Endoplasmic reticulum</keyword>
<comment type="catalytic activity">
    <reaction evidence="16">
        <text>RX + glutathione = an S-substituted glutathione + a halide anion + H(+)</text>
        <dbReference type="Rhea" id="RHEA:16437"/>
        <dbReference type="ChEBI" id="CHEBI:15378"/>
        <dbReference type="ChEBI" id="CHEBI:16042"/>
        <dbReference type="ChEBI" id="CHEBI:17792"/>
        <dbReference type="ChEBI" id="CHEBI:57925"/>
        <dbReference type="ChEBI" id="CHEBI:90779"/>
        <dbReference type="EC" id="2.5.1.18"/>
    </reaction>
    <physiologicalReaction direction="left-to-right" evidence="16">
        <dbReference type="Rhea" id="RHEA:16438"/>
    </physiologicalReaction>
</comment>
<evidence type="ECO:0000256" key="4">
    <source>
        <dbReference type="ARBA" id="ARBA00010459"/>
    </source>
</evidence>
<name>A0A336LAI9_CULSO</name>
<keyword evidence="10 17" id="KW-1133">Transmembrane helix</keyword>
<evidence type="ECO:0000256" key="16">
    <source>
        <dbReference type="ARBA" id="ARBA00049385"/>
    </source>
</evidence>